<organism evidence="1 2">
    <name type="scientific">Achromobacter marplatensis</name>
    <dbReference type="NCBI Taxonomy" id="470868"/>
    <lineage>
        <taxon>Bacteria</taxon>
        <taxon>Pseudomonadati</taxon>
        <taxon>Pseudomonadota</taxon>
        <taxon>Betaproteobacteria</taxon>
        <taxon>Burkholderiales</taxon>
        <taxon>Alcaligenaceae</taxon>
        <taxon>Achromobacter</taxon>
    </lineage>
</organism>
<dbReference type="RefSeq" id="WP_280029014.1">
    <property type="nucleotide sequence ID" value="NZ_JAOCKG010000014.1"/>
</dbReference>
<evidence type="ECO:0000313" key="1">
    <source>
        <dbReference type="EMBL" id="MDH2053620.1"/>
    </source>
</evidence>
<protein>
    <submittedName>
        <fullName evidence="1">SMI1/KNR4 family protein</fullName>
    </submittedName>
</protein>
<dbReference type="AlphaFoldDB" id="A0AA42WDX4"/>
<reference evidence="1" key="1">
    <citation type="submission" date="2022-09" db="EMBL/GenBank/DDBJ databases">
        <title>Intensive care unit water sources are persistently colonized with multi-drug resistant bacteria and are the site of extensive horizontal gene transfer of antibiotic resistance genes.</title>
        <authorList>
            <person name="Diorio-Toth L."/>
        </authorList>
    </citation>
    <scope>NUCLEOTIDE SEQUENCE</scope>
    <source>
        <strain evidence="1">GD03676</strain>
    </source>
</reference>
<accession>A0AA42WDX4</accession>
<gene>
    <name evidence="1" type="ORF">N5K24_24665</name>
</gene>
<dbReference type="EMBL" id="JAOCKG010000014">
    <property type="protein sequence ID" value="MDH2053620.1"/>
    <property type="molecule type" value="Genomic_DNA"/>
</dbReference>
<dbReference type="InterPro" id="IPR037883">
    <property type="entry name" value="Knr4/Smi1-like_sf"/>
</dbReference>
<proteinExistence type="predicted"/>
<evidence type="ECO:0000313" key="2">
    <source>
        <dbReference type="Proteomes" id="UP001161276"/>
    </source>
</evidence>
<dbReference type="SUPFAM" id="SSF160631">
    <property type="entry name" value="SMI1/KNR4-like"/>
    <property type="match status" value="1"/>
</dbReference>
<sequence>MPTTFDDVYLITPKQVLARSDEVDALEAWLGAELPSGYRQFVTTLGQGTYCGRLMVLMPSQIQADCESERAFVREYFDDFWGEGSSLSMQDAAQGVPFAATVDGDKIFYSIVRRQLFVLPRHGLHVLWMPQGLVDPLDWGLPVLEGAWRYFDSHIDRSIVELFSSGAFQLSDIAARICRRWPPAHRIDAAWGSRLFLPDLRGAAQLTQAPGDTRVGVRLEFDDAVAKHVAPFIADLTDEGFRVTASVRSQSAGS</sequence>
<dbReference type="Proteomes" id="UP001161276">
    <property type="component" value="Unassembled WGS sequence"/>
</dbReference>
<comment type="caution">
    <text evidence="1">The sequence shown here is derived from an EMBL/GenBank/DDBJ whole genome shotgun (WGS) entry which is preliminary data.</text>
</comment>
<name>A0AA42WDX4_9BURK</name>